<keyword evidence="3" id="KW-1185">Reference proteome</keyword>
<dbReference type="InParanoid" id="A0A3Q7ECV0"/>
<dbReference type="InterPro" id="IPR033771">
    <property type="entry name" value="Rrp44_CSD1"/>
</dbReference>
<evidence type="ECO:0000313" key="2">
    <source>
        <dbReference type="EnsemblPlants" id="Solyc01g017567.1.1"/>
    </source>
</evidence>
<reference evidence="2" key="2">
    <citation type="submission" date="2019-01" db="UniProtKB">
        <authorList>
            <consortium name="EnsemblPlants"/>
        </authorList>
    </citation>
    <scope>IDENTIFICATION</scope>
    <source>
        <strain evidence="2">cv. Heinz 1706</strain>
    </source>
</reference>
<dbReference type="STRING" id="4081.A0A3Q7ECV0"/>
<protein>
    <recommendedName>
        <fullName evidence="1">CSD1 domain-containing protein</fullName>
    </recommendedName>
</protein>
<dbReference type="Proteomes" id="UP000004994">
    <property type="component" value="Chromosome 1"/>
</dbReference>
<dbReference type="AlphaFoldDB" id="A0A3Q7ECV0"/>
<dbReference type="SUPFAM" id="SSF50249">
    <property type="entry name" value="Nucleic acid-binding proteins"/>
    <property type="match status" value="1"/>
</dbReference>
<dbReference type="Gene3D" id="2.40.50.690">
    <property type="match status" value="1"/>
</dbReference>
<dbReference type="EnsemblPlants" id="Solyc01g017567.1.1">
    <property type="protein sequence ID" value="Solyc01g017567.1.1"/>
    <property type="gene ID" value="Solyc01g017567.1"/>
</dbReference>
<reference evidence="2" key="1">
    <citation type="journal article" date="2012" name="Nature">
        <title>The tomato genome sequence provides insights into fleshy fruit evolution.</title>
        <authorList>
            <consortium name="Tomato Genome Consortium"/>
        </authorList>
    </citation>
    <scope>NUCLEOTIDE SEQUENCE [LARGE SCALE GENOMIC DNA]</scope>
    <source>
        <strain evidence="2">cv. Heinz 1706</strain>
    </source>
</reference>
<proteinExistence type="predicted"/>
<evidence type="ECO:0000313" key="3">
    <source>
        <dbReference type="Proteomes" id="UP000004994"/>
    </source>
</evidence>
<sequence>MLWSVIEKEETEEGISAETDFTSGLLRGFLHEGKLRDNRFNPFESLVIIYGYADMNMAFDGDIVAVEHLPQEQWHEE</sequence>
<dbReference type="InterPro" id="IPR012340">
    <property type="entry name" value="NA-bd_OB-fold"/>
</dbReference>
<feature type="domain" description="CSD1" evidence="1">
    <location>
        <begin position="43"/>
        <end position="75"/>
    </location>
</feature>
<organism evidence="2">
    <name type="scientific">Solanum lycopersicum</name>
    <name type="common">Tomato</name>
    <name type="synonym">Lycopersicon esculentum</name>
    <dbReference type="NCBI Taxonomy" id="4081"/>
    <lineage>
        <taxon>Eukaryota</taxon>
        <taxon>Viridiplantae</taxon>
        <taxon>Streptophyta</taxon>
        <taxon>Embryophyta</taxon>
        <taxon>Tracheophyta</taxon>
        <taxon>Spermatophyta</taxon>
        <taxon>Magnoliopsida</taxon>
        <taxon>eudicotyledons</taxon>
        <taxon>Gunneridae</taxon>
        <taxon>Pentapetalae</taxon>
        <taxon>asterids</taxon>
        <taxon>lamiids</taxon>
        <taxon>Solanales</taxon>
        <taxon>Solanaceae</taxon>
        <taxon>Solanoideae</taxon>
        <taxon>Solaneae</taxon>
        <taxon>Solanum</taxon>
        <taxon>Solanum subgen. Lycopersicon</taxon>
    </lineage>
</organism>
<dbReference type="Gramene" id="Solyc01g017567.1.1">
    <property type="protein sequence ID" value="Solyc01g017567.1.1"/>
    <property type="gene ID" value="Solyc01g017567.1"/>
</dbReference>
<evidence type="ECO:0000259" key="1">
    <source>
        <dbReference type="Pfam" id="PF17216"/>
    </source>
</evidence>
<accession>A0A3Q7ECV0</accession>
<dbReference type="Pfam" id="PF17216">
    <property type="entry name" value="Rrp44_CSD1"/>
    <property type="match status" value="1"/>
</dbReference>
<name>A0A3Q7ECV0_SOLLC</name>